<dbReference type="AlphaFoldDB" id="A0A6C0JZM5"/>
<dbReference type="EMBL" id="MN740752">
    <property type="protein sequence ID" value="QHU10276.1"/>
    <property type="molecule type" value="Genomic_DNA"/>
</dbReference>
<reference evidence="1" key="1">
    <citation type="journal article" date="2020" name="Nature">
        <title>Giant virus diversity and host interactions through global metagenomics.</title>
        <authorList>
            <person name="Schulz F."/>
            <person name="Roux S."/>
            <person name="Paez-Espino D."/>
            <person name="Jungbluth S."/>
            <person name="Walsh D.A."/>
            <person name="Denef V.J."/>
            <person name="McMahon K.D."/>
            <person name="Konstantinidis K.T."/>
            <person name="Eloe-Fadrosh E.A."/>
            <person name="Kyrpides N.C."/>
            <person name="Woyke T."/>
        </authorList>
    </citation>
    <scope>NUCLEOTIDE SEQUENCE</scope>
    <source>
        <strain evidence="1">GVMAG-S-1101164-67</strain>
    </source>
</reference>
<protein>
    <submittedName>
        <fullName evidence="1">Uncharacterized protein</fullName>
    </submittedName>
</protein>
<evidence type="ECO:0000313" key="1">
    <source>
        <dbReference type="EMBL" id="QHU10276.1"/>
    </source>
</evidence>
<sequence>MSDKKMILRTFNTHIFEFLDDIIRIFPDNLDIQTAKTSFLAIKQANPTIIIKTWVQYIYIPYKETIDSGNIEFFFNKDYSEDLAYIANSKEVLKIVDTLRGPVSNMSDQQKQFTMEYLQNLSKLSFMYSAM</sequence>
<proteinExistence type="predicted"/>
<accession>A0A6C0JZM5</accession>
<name>A0A6C0JZM5_9ZZZZ</name>
<organism evidence="1">
    <name type="scientific">viral metagenome</name>
    <dbReference type="NCBI Taxonomy" id="1070528"/>
    <lineage>
        <taxon>unclassified sequences</taxon>
        <taxon>metagenomes</taxon>
        <taxon>organismal metagenomes</taxon>
    </lineage>
</organism>